<dbReference type="AlphaFoldDB" id="A0A3E0WMN8"/>
<keyword evidence="2" id="KW-1133">Transmembrane helix</keyword>
<keyword evidence="2" id="KW-0812">Transmembrane</keyword>
<keyword evidence="2" id="KW-0472">Membrane</keyword>
<feature type="transmembrane region" description="Helical" evidence="2">
    <location>
        <begin position="12"/>
        <end position="31"/>
    </location>
</feature>
<evidence type="ECO:0000313" key="3">
    <source>
        <dbReference type="EMBL" id="RFA33411.1"/>
    </source>
</evidence>
<accession>A0A3E0WMN8</accession>
<dbReference type="Proteomes" id="UP000256488">
    <property type="component" value="Unassembled WGS sequence"/>
</dbReference>
<sequence length="236" mass="26827">MEGGEVILSPKGKAIITTLSIFLIVGGWQYYNAKDDNSFDKAVQKVSDLFVEHEDVLQERDALTLKGSTDQEQIDKAMEAVNKIDMFSEENDEHYSLVAFLHIALTDAQKQLNERERKQGMPDTKEKEEQPKEAYVPNKNDVILKNNELKNKELLEVFMKDAGEKGENSKSAIRVVKDEGEKGTLIYDLESNYDKTAGQSWILVFTDLSYYSPSENEVQDVFTNASQQCSYMSKET</sequence>
<evidence type="ECO:0000313" key="4">
    <source>
        <dbReference type="Proteomes" id="UP000256488"/>
    </source>
</evidence>
<dbReference type="EMBL" id="NFZX01000037">
    <property type="protein sequence ID" value="RFA33411.1"/>
    <property type="molecule type" value="Genomic_DNA"/>
</dbReference>
<proteinExistence type="predicted"/>
<protein>
    <submittedName>
        <fullName evidence="3">Uncharacterized protein</fullName>
    </submittedName>
</protein>
<evidence type="ECO:0000256" key="1">
    <source>
        <dbReference type="SAM" id="MobiDB-lite"/>
    </source>
</evidence>
<evidence type="ECO:0000256" key="2">
    <source>
        <dbReference type="SAM" id="Phobius"/>
    </source>
</evidence>
<reference evidence="3 4" key="1">
    <citation type="submission" date="2017-05" db="EMBL/GenBank/DDBJ databases">
        <title>Virgibacillus sp. AK90 isolated from a saltern of Kakinada, India.</title>
        <authorList>
            <person name="Gupta V."/>
            <person name="Sidhu C."/>
            <person name="Korpole S."/>
            <person name="Pinnaka A.K."/>
        </authorList>
    </citation>
    <scope>NUCLEOTIDE SEQUENCE [LARGE SCALE GENOMIC DNA]</scope>
    <source>
        <strain evidence="3 4">AK90</strain>
    </source>
</reference>
<feature type="region of interest" description="Disordered" evidence="1">
    <location>
        <begin position="113"/>
        <end position="132"/>
    </location>
</feature>
<organism evidence="3 4">
    <name type="scientific">Virgibacillus dokdonensis</name>
    <dbReference type="NCBI Taxonomy" id="302167"/>
    <lineage>
        <taxon>Bacteria</taxon>
        <taxon>Bacillati</taxon>
        <taxon>Bacillota</taxon>
        <taxon>Bacilli</taxon>
        <taxon>Bacillales</taxon>
        <taxon>Bacillaceae</taxon>
        <taxon>Virgibacillus</taxon>
    </lineage>
</organism>
<comment type="caution">
    <text evidence="3">The sequence shown here is derived from an EMBL/GenBank/DDBJ whole genome shotgun (WGS) entry which is preliminary data.</text>
</comment>
<gene>
    <name evidence="3" type="ORF">CAI16_14790</name>
</gene>
<name>A0A3E0WMN8_9BACI</name>